<dbReference type="EMBL" id="JARKIF010000004">
    <property type="protein sequence ID" value="KAJ7641770.1"/>
    <property type="molecule type" value="Genomic_DNA"/>
</dbReference>
<evidence type="ECO:0000313" key="3">
    <source>
        <dbReference type="Proteomes" id="UP001221142"/>
    </source>
</evidence>
<feature type="region of interest" description="Disordered" evidence="1">
    <location>
        <begin position="1"/>
        <end position="37"/>
    </location>
</feature>
<feature type="compositionally biased region" description="Pro residues" evidence="1">
    <location>
        <begin position="1"/>
        <end position="10"/>
    </location>
</feature>
<protein>
    <submittedName>
        <fullName evidence="2">Uncharacterized protein</fullName>
    </submittedName>
</protein>
<accession>A0AAD7C872</accession>
<feature type="compositionally biased region" description="Polar residues" evidence="1">
    <location>
        <begin position="24"/>
        <end position="33"/>
    </location>
</feature>
<evidence type="ECO:0000256" key="1">
    <source>
        <dbReference type="SAM" id="MobiDB-lite"/>
    </source>
</evidence>
<sequence>MATFAPPPPAEVIDIADSDDEGPTASSGTTMRQENPKAANIIDEFDSDLEDEEEEKHVEHKPLISPSVDIKEEFENALQDGFEFDGAFAYSKRYEMSAAPNPCLNIDGLGAVGIPLSERDARAIIAASTPVTSPSGDTGSWEMPSDKVRFDNPAWDVWLQKTAGSEASTALISSNAVRPSFALKKLVIHEKSSFTSRRKDPISDDESDTKIGDLIAILPGLFDGANLQLRHAGQVKSLNFAHQSGLSTSIVAAYSGVEHTLAGVSSGYRLSLHYDIVQPIAHAMYRPMLPEMQGATHKLHNILLSWKQDASGQAPPYIACLLQHKYIQNSNFKGKSLTGADALLLSHLYPLARDLKFRIYLAHVELNVSTSCSAPGYHGGYGGFGGYGGYGRRRGGWLDDEVDEDEFEEDDEGEEEFYVTSVVDLRGMPVSVDLDLEADDLVNGAIKDGDADSSELDRMERTSAMRIEIYKRTVLFLWPKDGEIDRKVNVGDIYDYACNALRTSLSVEPTKREKQLVDKLMRCCQTRRQDAKLPLVMQVLRESADRWNDVQVLLRALKVCGVDKNTDLMGLEGFVSAYQAFGWDALKEFYTDAMKNDESNARRHALLARLTKMGMEEQDAEVLAWCNEQAESRLRSLGKVDATQIPWLVQLGLSRGGEFLRDVIFPQLQAQKLEKTFWIPFLQQLQTSMQGAPTTSPQVVRGLIVQCVTETVRNLAAFPTKTIKSPYASHHGGDREEKDSGAIVEVIKLCVETKNEGLCTSIFAKMREATQKGPFNATFPPWIYYSELCSSLNTYMQTVPGLSVPFQPFFSDAVAAMVSSARKAPDGKPITPCPLSDTHHATVVLAAKAAGGIAVLQQRLTAATLQGHDTRTLQGLTRCIKNAFSAQGSAAYNRVLATLVCTMIDRVDTAALFKGGYSYATYSYGSPSEQMLSLVKFCFEVGAQNQCQRLLLRFVPPPTGVTVAKHVSDVLAPFLPVLKQYLATQNLDLRTDPYRMFAAAVVKGFAEHVMTAKPTEMVSAAQLATVGCGMCAECRELRAFFLSARESIAFSRVQAIRTHLERQLGGVARTWGVQLATLRHGSPHTLQITKPPSMTALGQWNANTQTGKSLLQTLGDPATVLGADYPVVYARIHHTSPPVPLASASQTMNVAPKHAAPTAAGPLVAKKPRVI</sequence>
<dbReference type="PANTHER" id="PTHR33099:SF7">
    <property type="entry name" value="MYND-TYPE DOMAIN-CONTAINING PROTEIN"/>
    <property type="match status" value="1"/>
</dbReference>
<organism evidence="2 3">
    <name type="scientific">Roridomyces roridus</name>
    <dbReference type="NCBI Taxonomy" id="1738132"/>
    <lineage>
        <taxon>Eukaryota</taxon>
        <taxon>Fungi</taxon>
        <taxon>Dikarya</taxon>
        <taxon>Basidiomycota</taxon>
        <taxon>Agaricomycotina</taxon>
        <taxon>Agaricomycetes</taxon>
        <taxon>Agaricomycetidae</taxon>
        <taxon>Agaricales</taxon>
        <taxon>Marasmiineae</taxon>
        <taxon>Mycenaceae</taxon>
        <taxon>Roridomyces</taxon>
    </lineage>
</organism>
<dbReference type="Proteomes" id="UP001221142">
    <property type="component" value="Unassembled WGS sequence"/>
</dbReference>
<gene>
    <name evidence="2" type="ORF">FB45DRAFT_900979</name>
</gene>
<reference evidence="2" key="1">
    <citation type="submission" date="2023-03" db="EMBL/GenBank/DDBJ databases">
        <title>Massive genome expansion in bonnet fungi (Mycena s.s.) driven by repeated elements and novel gene families across ecological guilds.</title>
        <authorList>
            <consortium name="Lawrence Berkeley National Laboratory"/>
            <person name="Harder C.B."/>
            <person name="Miyauchi S."/>
            <person name="Viragh M."/>
            <person name="Kuo A."/>
            <person name="Thoen E."/>
            <person name="Andreopoulos B."/>
            <person name="Lu D."/>
            <person name="Skrede I."/>
            <person name="Drula E."/>
            <person name="Henrissat B."/>
            <person name="Morin E."/>
            <person name="Kohler A."/>
            <person name="Barry K."/>
            <person name="LaButti K."/>
            <person name="Morin E."/>
            <person name="Salamov A."/>
            <person name="Lipzen A."/>
            <person name="Mereny Z."/>
            <person name="Hegedus B."/>
            <person name="Baldrian P."/>
            <person name="Stursova M."/>
            <person name="Weitz H."/>
            <person name="Taylor A."/>
            <person name="Grigoriev I.V."/>
            <person name="Nagy L.G."/>
            <person name="Martin F."/>
            <person name="Kauserud H."/>
        </authorList>
    </citation>
    <scope>NUCLEOTIDE SEQUENCE</scope>
    <source>
        <strain evidence="2">9284</strain>
    </source>
</reference>
<dbReference type="PANTHER" id="PTHR33099">
    <property type="entry name" value="FE2OG DIOXYGENASE DOMAIN-CONTAINING PROTEIN"/>
    <property type="match status" value="1"/>
</dbReference>
<comment type="caution">
    <text evidence="2">The sequence shown here is derived from an EMBL/GenBank/DDBJ whole genome shotgun (WGS) entry which is preliminary data.</text>
</comment>
<proteinExistence type="predicted"/>
<name>A0AAD7C872_9AGAR</name>
<keyword evidence="3" id="KW-1185">Reference proteome</keyword>
<dbReference type="AlphaFoldDB" id="A0AAD7C872"/>
<evidence type="ECO:0000313" key="2">
    <source>
        <dbReference type="EMBL" id="KAJ7641770.1"/>
    </source>
</evidence>